<dbReference type="GO" id="GO:0003755">
    <property type="term" value="F:peptidyl-prolyl cis-trans isomerase activity"/>
    <property type="evidence" value="ECO:0007669"/>
    <property type="project" value="InterPro"/>
</dbReference>
<dbReference type="Proteomes" id="UP000006671">
    <property type="component" value="Unassembled WGS sequence"/>
</dbReference>
<dbReference type="EMBL" id="GG738859">
    <property type="protein sequence ID" value="EFC46220.1"/>
    <property type="molecule type" value="Genomic_DNA"/>
</dbReference>
<dbReference type="GeneID" id="8851391"/>
<dbReference type="InterPro" id="IPR036047">
    <property type="entry name" value="F-box-like_dom_sf"/>
</dbReference>
<dbReference type="Gene3D" id="2.40.100.10">
    <property type="entry name" value="Cyclophilin-like"/>
    <property type="match status" value="1"/>
</dbReference>
<dbReference type="GO" id="GO:0005739">
    <property type="term" value="C:mitochondrion"/>
    <property type="evidence" value="ECO:0007669"/>
    <property type="project" value="TreeGrafter"/>
</dbReference>
<dbReference type="PANTHER" id="PTHR11071:SF561">
    <property type="entry name" value="PEPTIDYL-PROLYL CIS-TRANS ISOMERASE D-RELATED"/>
    <property type="match status" value="1"/>
</dbReference>
<dbReference type="PANTHER" id="PTHR11071">
    <property type="entry name" value="PEPTIDYL-PROLYL CIS-TRANS ISOMERASE"/>
    <property type="match status" value="1"/>
</dbReference>
<protein>
    <submittedName>
        <fullName evidence="3">Cyclophilin</fullName>
    </submittedName>
</protein>
<feature type="region of interest" description="Disordered" evidence="1">
    <location>
        <begin position="48"/>
        <end position="68"/>
    </location>
</feature>
<dbReference type="InterPro" id="IPR002130">
    <property type="entry name" value="Cyclophilin-type_PPIase_dom"/>
</dbReference>
<evidence type="ECO:0000313" key="4">
    <source>
        <dbReference type="Proteomes" id="UP000006671"/>
    </source>
</evidence>
<dbReference type="eggNOG" id="KOG0546">
    <property type="taxonomic scope" value="Eukaryota"/>
</dbReference>
<dbReference type="Pfam" id="PF00160">
    <property type="entry name" value="Pro_isomerase"/>
    <property type="match status" value="1"/>
</dbReference>
<evidence type="ECO:0000313" key="3">
    <source>
        <dbReference type="EMBL" id="EFC46220.1"/>
    </source>
</evidence>
<dbReference type="PRINTS" id="PR00153">
    <property type="entry name" value="CSAPPISMRASE"/>
</dbReference>
<keyword evidence="4" id="KW-1185">Reference proteome</keyword>
<gene>
    <name evidence="3" type="ORF">NAEGRDRAFT_79158</name>
</gene>
<dbReference type="RefSeq" id="XP_002678964.1">
    <property type="nucleotide sequence ID" value="XM_002678918.1"/>
</dbReference>
<evidence type="ECO:0000256" key="1">
    <source>
        <dbReference type="SAM" id="MobiDB-lite"/>
    </source>
</evidence>
<dbReference type="CDD" id="cd09917">
    <property type="entry name" value="F-box_SF"/>
    <property type="match status" value="1"/>
</dbReference>
<dbReference type="InterPro" id="IPR029000">
    <property type="entry name" value="Cyclophilin-like_dom_sf"/>
</dbReference>
<sequence>MTQEDPYGNDEDLLIIDNHKPLSVVQQLVPKEEPPQSKLPLEEIAENERSTLTKSTSHPNSLSPRLNSLSIVNSENNGVVSQSSIRRKSIVSNSPIIPPKTFSSLKDDFKIMYRVFTHLTYVELIRVGNTCSFWRMILRDCEKLSKQKEKLMGVEYVDLYERECKRLWPSNHDVSRYPPERPLAPTAETFKVKNDDEEEIKPSSQRRASILELDTGGYRRMLLDRNRENELFPIVYLEFSKTSRQSYLSNNSSEFVSLGRVEIKLNKKEAPKAAENFRCLCTGEKGLSPNSIPLYFKGATMHKALQATFIQGGDIVYSGASGWWQAQYGKEIASSRNDPIAVEGEGSESIYGQTFDSDSSELCHNPGSVSCVVKPGNGCQFNICVTKCKELDGKQIVFGEVVKGQEVVRKIETIILIAQQAAPEDQEVVFIKACGQTGFSGKTFDMWTHEILTEVMEEPKTVVRNEPVKSRTCQIL</sequence>
<dbReference type="AlphaFoldDB" id="D2V9Z4"/>
<dbReference type="SUPFAM" id="SSF50891">
    <property type="entry name" value="Cyclophilin-like"/>
    <property type="match status" value="1"/>
</dbReference>
<proteinExistence type="predicted"/>
<feature type="domain" description="PPIase cyclophilin-type" evidence="2">
    <location>
        <begin position="248"/>
        <end position="436"/>
    </location>
</feature>
<dbReference type="OrthoDB" id="10389219at2759"/>
<dbReference type="GO" id="GO:0006457">
    <property type="term" value="P:protein folding"/>
    <property type="evidence" value="ECO:0007669"/>
    <property type="project" value="TreeGrafter"/>
</dbReference>
<dbReference type="KEGG" id="ngr:NAEGRDRAFT_79158"/>
<dbReference type="STRING" id="5762.D2V9Z4"/>
<dbReference type="InParanoid" id="D2V9Z4"/>
<dbReference type="VEuPathDB" id="AmoebaDB:NAEGRDRAFT_79158"/>
<dbReference type="SUPFAM" id="SSF81383">
    <property type="entry name" value="F-box domain"/>
    <property type="match status" value="1"/>
</dbReference>
<evidence type="ECO:0000259" key="2">
    <source>
        <dbReference type="PROSITE" id="PS50072"/>
    </source>
</evidence>
<dbReference type="PROSITE" id="PS50072">
    <property type="entry name" value="CSA_PPIASE_2"/>
    <property type="match status" value="1"/>
</dbReference>
<feature type="compositionally biased region" description="Low complexity" evidence="1">
    <location>
        <begin position="57"/>
        <end position="68"/>
    </location>
</feature>
<accession>D2V9Z4</accession>
<organism evidence="4">
    <name type="scientific">Naegleria gruberi</name>
    <name type="common">Amoeba</name>
    <dbReference type="NCBI Taxonomy" id="5762"/>
    <lineage>
        <taxon>Eukaryota</taxon>
        <taxon>Discoba</taxon>
        <taxon>Heterolobosea</taxon>
        <taxon>Tetramitia</taxon>
        <taxon>Eutetramitia</taxon>
        <taxon>Vahlkampfiidae</taxon>
        <taxon>Naegleria</taxon>
    </lineage>
</organism>
<dbReference type="GO" id="GO:0016018">
    <property type="term" value="F:cyclosporin A binding"/>
    <property type="evidence" value="ECO:0007669"/>
    <property type="project" value="TreeGrafter"/>
</dbReference>
<name>D2V9Z4_NAEGR</name>
<reference evidence="3 4" key="1">
    <citation type="journal article" date="2010" name="Cell">
        <title>The genome of Naegleria gruberi illuminates early eukaryotic versatility.</title>
        <authorList>
            <person name="Fritz-Laylin L.K."/>
            <person name="Prochnik S.E."/>
            <person name="Ginger M.L."/>
            <person name="Dacks J.B."/>
            <person name="Carpenter M.L."/>
            <person name="Field M.C."/>
            <person name="Kuo A."/>
            <person name="Paredez A."/>
            <person name="Chapman J."/>
            <person name="Pham J."/>
            <person name="Shu S."/>
            <person name="Neupane R."/>
            <person name="Cipriano M."/>
            <person name="Mancuso J."/>
            <person name="Tu H."/>
            <person name="Salamov A."/>
            <person name="Lindquist E."/>
            <person name="Shapiro H."/>
            <person name="Lucas S."/>
            <person name="Grigoriev I.V."/>
            <person name="Cande W.Z."/>
            <person name="Fulton C."/>
            <person name="Rokhsar D.S."/>
            <person name="Dawson S.C."/>
        </authorList>
    </citation>
    <scope>NUCLEOTIDE SEQUENCE [LARGE SCALE GENOMIC DNA]</scope>
    <source>
        <strain evidence="3 4">NEG-M</strain>
    </source>
</reference>